<reference evidence="18" key="1">
    <citation type="journal article" date="2004" name="Nature">
        <title>Genome duplication in the teleost fish Tetraodon nigroviridis reveals the early vertebrate proto-karyotype.</title>
        <authorList>
            <person name="Jaillon O."/>
            <person name="Aury J.-M."/>
            <person name="Brunet F."/>
            <person name="Petit J.-L."/>
            <person name="Stange-Thomann N."/>
            <person name="Mauceli E."/>
            <person name="Bouneau L."/>
            <person name="Fischer C."/>
            <person name="Ozouf-Costaz C."/>
            <person name="Bernot A."/>
            <person name="Nicaud S."/>
            <person name="Jaffe D."/>
            <person name="Fisher S."/>
            <person name="Lutfalla G."/>
            <person name="Dossat C."/>
            <person name="Segurens B."/>
            <person name="Dasilva C."/>
            <person name="Salanoubat M."/>
            <person name="Levy M."/>
            <person name="Boudet N."/>
            <person name="Castellano S."/>
            <person name="Anthouard V."/>
            <person name="Jubin C."/>
            <person name="Castelli V."/>
            <person name="Katinka M."/>
            <person name="Vacherie B."/>
            <person name="Biemont C."/>
            <person name="Skalli Z."/>
            <person name="Cattolico L."/>
            <person name="Poulain J."/>
            <person name="De Berardinis V."/>
            <person name="Cruaud C."/>
            <person name="Duprat S."/>
            <person name="Brottier P."/>
            <person name="Coutanceau J.-P."/>
            <person name="Gouzy J."/>
            <person name="Parra G."/>
            <person name="Lardier G."/>
            <person name="Chapple C."/>
            <person name="McKernan K.J."/>
            <person name="McEwan P."/>
            <person name="Bosak S."/>
            <person name="Kellis M."/>
            <person name="Volff J.-N."/>
            <person name="Guigo R."/>
            <person name="Zody M.C."/>
            <person name="Mesirov J."/>
            <person name="Lindblad-Toh K."/>
            <person name="Birren B."/>
            <person name="Nusbaum C."/>
            <person name="Kahn D."/>
            <person name="Robinson-Rechavi M."/>
            <person name="Laudet V."/>
            <person name="Schachter V."/>
            <person name="Quetier F."/>
            <person name="Saurin W."/>
            <person name="Scarpelli C."/>
            <person name="Wincker P."/>
            <person name="Lander E.S."/>
            <person name="Weissenbach J."/>
            <person name="Roest Crollius H."/>
        </authorList>
    </citation>
    <scope>NUCLEOTIDE SEQUENCE [LARGE SCALE GENOMIC DNA]</scope>
</reference>
<dbReference type="InterPro" id="IPR052001">
    <property type="entry name" value="MHC-II_Gamma/Thyroglobulin"/>
</dbReference>
<evidence type="ECO:0000256" key="15">
    <source>
        <dbReference type="PROSITE-ProRule" id="PRU00500"/>
    </source>
</evidence>
<feature type="disulfide bond" evidence="15">
    <location>
        <begin position="51"/>
        <end position="71"/>
    </location>
</feature>
<dbReference type="InterPro" id="IPR036857">
    <property type="entry name" value="Thyroglobulin_1_sf"/>
</dbReference>
<evidence type="ECO:0000256" key="7">
    <source>
        <dbReference type="ARBA" id="ARBA00022653"/>
    </source>
</evidence>
<accession>Q4TBN1</accession>
<dbReference type="GO" id="GO:0005179">
    <property type="term" value="F:hormone activity"/>
    <property type="evidence" value="ECO:0007669"/>
    <property type="project" value="UniProtKB-KW"/>
</dbReference>
<dbReference type="PANTHER" id="PTHR14093">
    <property type="entry name" value="HLA CLASS II GAMMA CHAIN"/>
    <property type="match status" value="1"/>
</dbReference>
<feature type="region of interest" description="Disordered" evidence="16">
    <location>
        <begin position="1940"/>
        <end position="1980"/>
    </location>
</feature>
<comment type="similarity">
    <text evidence="2">Belongs to the type-B carboxylesterase/lipase family.</text>
</comment>
<evidence type="ECO:0000256" key="8">
    <source>
        <dbReference type="ARBA" id="ARBA00022702"/>
    </source>
</evidence>
<evidence type="ECO:0000256" key="2">
    <source>
        <dbReference type="ARBA" id="ARBA00005964"/>
    </source>
</evidence>
<dbReference type="SMART" id="SM00211">
    <property type="entry name" value="TY"/>
    <property type="match status" value="6"/>
</dbReference>
<feature type="non-terminal residue" evidence="18">
    <location>
        <position position="1"/>
    </location>
</feature>
<keyword evidence="9" id="KW-0732">Signal</keyword>
<dbReference type="Pfam" id="PF00086">
    <property type="entry name" value="Thyroglobulin_1"/>
    <property type="match status" value="4"/>
</dbReference>
<dbReference type="KEGG" id="tng:GSTEN00003687G001"/>
<comment type="caution">
    <text evidence="15">Lacks conserved residue(s) required for the propagation of feature annotation.</text>
</comment>
<evidence type="ECO:0000256" key="13">
    <source>
        <dbReference type="ARBA" id="ARBA00023180"/>
    </source>
</evidence>
<dbReference type="SMART" id="SM01411">
    <property type="entry name" value="Ephrin_rec_like"/>
    <property type="match status" value="1"/>
</dbReference>
<name>Q4TBN1_TETNG</name>
<dbReference type="SUPFAM" id="SSF57610">
    <property type="entry name" value="Thyroglobulin type-1 domain"/>
    <property type="match status" value="5"/>
</dbReference>
<dbReference type="SUPFAM" id="SSF53474">
    <property type="entry name" value="alpha/beta-Hydrolases"/>
    <property type="match status" value="1"/>
</dbReference>
<keyword evidence="13" id="KW-0325">Glycoprotein</keyword>
<evidence type="ECO:0000256" key="6">
    <source>
        <dbReference type="ARBA" id="ARBA00022641"/>
    </source>
</evidence>
<keyword evidence="8" id="KW-0372">Hormone</keyword>
<dbReference type="Gene3D" id="3.40.50.1820">
    <property type="entry name" value="alpha/beta hydrolase"/>
    <property type="match status" value="1"/>
</dbReference>
<dbReference type="GO" id="GO:0006590">
    <property type="term" value="P:thyroid hormone generation"/>
    <property type="evidence" value="ECO:0007669"/>
    <property type="project" value="TreeGrafter"/>
</dbReference>
<reference evidence="18" key="2">
    <citation type="submission" date="2004-02" db="EMBL/GenBank/DDBJ databases">
        <authorList>
            <consortium name="Genoscope"/>
            <consortium name="Whitehead Institute Centre for Genome Research"/>
        </authorList>
    </citation>
    <scope>NUCLEOTIDE SEQUENCE</scope>
</reference>
<dbReference type="Gene3D" id="2.10.50.10">
    <property type="entry name" value="Tumor Necrosis Factor Receptor, subunit A, domain 2"/>
    <property type="match status" value="1"/>
</dbReference>
<dbReference type="InterPro" id="IPR000716">
    <property type="entry name" value="Thyroglobulin_1"/>
</dbReference>
<evidence type="ECO:0000256" key="9">
    <source>
        <dbReference type="ARBA" id="ARBA00022729"/>
    </source>
</evidence>
<comment type="subcellular location">
    <subcellularLocation>
        <location evidence="1">Secreted</location>
    </subcellularLocation>
</comment>
<dbReference type="CDD" id="cd00191">
    <property type="entry name" value="TY"/>
    <property type="match status" value="4"/>
</dbReference>
<dbReference type="Pfam" id="PF00135">
    <property type="entry name" value="COesterase"/>
    <property type="match status" value="1"/>
</dbReference>
<evidence type="ECO:0000256" key="11">
    <source>
        <dbReference type="ARBA" id="ARBA00022920"/>
    </source>
</evidence>
<dbReference type="Pfam" id="PF07699">
    <property type="entry name" value="Ephrin_rec_like"/>
    <property type="match status" value="1"/>
</dbReference>
<feature type="compositionally biased region" description="Basic and acidic residues" evidence="16">
    <location>
        <begin position="1952"/>
        <end position="1965"/>
    </location>
</feature>
<comment type="subunit">
    <text evidence="14">Monomer. Homodimer (via ChEL region); occurs in the endoplasmic reticulum and is required for export to the Golgi apparatus. Homooligomer; disulfide-linked; stored in this form in the thyroid follicle lumen.</text>
</comment>
<evidence type="ECO:0000256" key="16">
    <source>
        <dbReference type="SAM" id="MobiDB-lite"/>
    </source>
</evidence>
<evidence type="ECO:0000259" key="17">
    <source>
        <dbReference type="PROSITE" id="PS51162"/>
    </source>
</evidence>
<feature type="region of interest" description="Disordered" evidence="16">
    <location>
        <begin position="2096"/>
        <end position="2122"/>
    </location>
</feature>
<evidence type="ECO:0000256" key="5">
    <source>
        <dbReference type="ARBA" id="ARBA00022534"/>
    </source>
</evidence>
<evidence type="ECO:0000256" key="4">
    <source>
        <dbReference type="ARBA" id="ARBA00022525"/>
    </source>
</evidence>
<feature type="disulfide bond" evidence="15">
    <location>
        <begin position="103"/>
        <end position="123"/>
    </location>
</feature>
<feature type="domain" description="Thyroglobulin type-1" evidence="17">
    <location>
        <begin position="72"/>
        <end position="123"/>
    </location>
</feature>
<feature type="disulfide bond" evidence="15">
    <location>
        <begin position="94"/>
        <end position="101"/>
    </location>
</feature>
<feature type="region of interest" description="Disordered" evidence="16">
    <location>
        <begin position="1894"/>
        <end position="1928"/>
    </location>
</feature>
<sequence length="2122" mass="232657">LEYNLQSDSLSPCELLRSVAVAKQQANVPQCAEDGRFRPVQCKMGGQECWCVDAEGQEVIGTRTNSSAPLCASPCQLQSLLRCSPSGLFEEVQCEPSRGQCWCVDQDGMELYGTRQSGRPSRCPGSCEVRSRRLLHSSAPHSPPQCDESGTFLPVQCVFINTTTGTHLDLMSIFSRWLTCLLCINTSLLILWTEVFLNGYFSFPEAFETFAGFRKLFPTVSSYCFCSDSRGREMHNTGVELLLSDVYDSAFVAHPPIHTFAQSNIYQVLQRRMLAVRLAVTGHFRCPSSCEEEQRSAKEALNVYIPSCEPGGTFSSRQCQQGGQCWCVDATGLELPGSRQQGDSLDCSKGPKPVAAIILVISTSFVDPLSLPLFFCCSSDPADRGPDSCPSMRRHALFHLFSASAPFQSSSFGRSQISCTSLVQTLSNLLPVEEELLPFLSQLVEVVGGLFHTVGGALRALSDSSHHRLQENLFGGNFLRKLTSSNFSGLVGTRGPFVLDWVSRKGDSIQENQDLVKSVSRVLGDQAFLLGLQVALGGQCWCVDEDGEYIPDSLSSRSLRLPKSLSLLSVSGVFTATLNSVMCSGPSRCQLLAFQCHPDGSFLPLQCDKTSCWCVSENGQEVSGTRTLRQTGQFPSCAPPLCPTPTIPYGTLVCQPTTKAFQSCNLICHHGYQNTLPFSSFICNTESHQWDDEHTPLGGACQLSQPLQLLSSSQFWSLPSACSHINRLRSTLLHLMTSRGLCSAQLPVSARLVSLCDDSSVLLQCDNKNTLRLTVNWSVNLSDLPMSDLPNLHDISQFLNDTNLLQGIQETMGDIQAMLTSQPKLLSVKAPSLGCSRGYRLDLNGAGCLICPAGTLSRDGSCSLCPQGTYQDQEGRDFCYNCPRGSSHAGASSINQCVTDCQRRGLRCSEKGDFLPAQADFLTGRWRCFSSEGVELDWTNSDKVLSDDECSVFRRFQAVSRSDVIVSADDTEVLQTLTSDLSSCLHACAAEPVCHHVALFNLHSQCELYSTHTVNTHCNTSQQTKGFLGNPQTGHADWLSCFPRVKGGASDLLVIKKKEFSSSSQQQQTFVKMRMAKVLSGVYRTQVFSSRETSLSDLHRFCQDICRHDTCCHGYIINQNSFKSGSLFCGWLGSPSVLMCEEQDWDVTGQGAANRTCGTGLQYNEQDKSFVFDFGGQKFTIHTKTKTDYKASIISFQAVYLNPDAGEGDAASTCSGMADLSPPLDASLKQKFQLVAEKDVTINPNRKLPSLSFWLNKSHFDSQHALLWCLSRCDEEPRCSIADLRDADLARFHSCSLYPDTHECGSYKDPLRQRCGLVLDTPPKNTYRKTVNVSGPIKNFYERVSFQKMVSYSVRSRARVTGNTSLSEGFRQCERSCDEDPCCRGFGFIRDTKTSLNNHDVLCLSMISFGVQTCSEEDFSSWRTQDCSPSVQTRPEPLGWYQKPGTEHKHKFYVVQHEHMSQDQWHLLSDSLVLVDPSVSTYDVIHISRDIATSPAKTRDWCLLACQKAESCVAVTLGQVESATRCILYPDTSVCGSALHPPKATSSCRLVIRESAFQVYLRTELSPLVTSISIPDHGTLQGAAREAALGSDRKTVVQFLGVPYAHPPIGSLRFEKAQPSDWTGTWDATTPRPSCIQPGDSETAASSEDCLYLNIFTPAQRVSPGRVPVLVFFINVVANQSSQLLDGSILAAVGNIVVVTASYRVAAFGFLSTGSSGLHGNYGLSDQKAVLHWVHAHISLVGGDNERVTVGAEQRGADLASLHLLSSSPLFQRMLLMGGSVFSPSLLQTPPSSRRIALQLATELGCVDNLDDIKMAACLRAIPAHELNAAQTKLLAVSGPFQSWAPLPQPTNTSSFHRVDLLIGTSQHDGLITRTRRLKANELIPSSCVAAAAGSSGPGPLLDEEGAPEPVCRGAGEQNRNKMAMRRAATKDVCPVELKSLRSDEDSSANSLDRETPTKSSTKDQQEEEGAPDSGGDMTKRFIHTGLMKMAGGQRADGEHKEEWIEDELGRLDMDLLRKSRQHNLTSNNVRAILHEVITHEHVVSMMKAAIKDTQDQPMFVSPSSSLLPSLSPFYCLLHVCVNLFLSQQEPKMTRSRLKQAGRYSQVSHHSAPPHPTHQKPL</sequence>
<organism evidence="18">
    <name type="scientific">Tetraodon nigroviridis</name>
    <name type="common">Spotted green pufferfish</name>
    <name type="synonym">Chelonodon nigroviridis</name>
    <dbReference type="NCBI Taxonomy" id="99883"/>
    <lineage>
        <taxon>Eukaryota</taxon>
        <taxon>Metazoa</taxon>
        <taxon>Chordata</taxon>
        <taxon>Craniata</taxon>
        <taxon>Vertebrata</taxon>
        <taxon>Euteleostomi</taxon>
        <taxon>Actinopterygii</taxon>
        <taxon>Neopterygii</taxon>
        <taxon>Teleostei</taxon>
        <taxon>Neoteleostei</taxon>
        <taxon>Acanthomorphata</taxon>
        <taxon>Eupercaria</taxon>
        <taxon>Tetraodontiformes</taxon>
        <taxon>Tetradontoidea</taxon>
        <taxon>Tetraodontidae</taxon>
        <taxon>Tetraodon</taxon>
    </lineage>
</organism>
<evidence type="ECO:0000256" key="1">
    <source>
        <dbReference type="ARBA" id="ARBA00004613"/>
    </source>
</evidence>
<dbReference type="InterPro" id="IPR011641">
    <property type="entry name" value="Tyr-kin_ephrin_A/B_rcpt-like"/>
</dbReference>
<dbReference type="Gene3D" id="4.10.800.10">
    <property type="entry name" value="Thyroglobulin type-1"/>
    <property type="match status" value="5"/>
</dbReference>
<comment type="caution">
    <text evidence="18">The sequence shown here is derived from an EMBL/GenBank/DDBJ whole genome shotgun (WGS) entry which is preliminary data.</text>
</comment>
<keyword evidence="11" id="KW-0795">Thyroid hormone</keyword>
<keyword evidence="10" id="KW-0677">Repeat</keyword>
<keyword evidence="12 15" id="KW-1015">Disulfide bond</keyword>
<evidence type="ECO:0000313" key="18">
    <source>
        <dbReference type="EMBL" id="CAF89701.1"/>
    </source>
</evidence>
<feature type="domain" description="Thyroglobulin type-1" evidence="17">
    <location>
        <begin position="287"/>
        <end position="347"/>
    </location>
</feature>
<dbReference type="GO" id="GO:0042446">
    <property type="term" value="P:hormone biosynthetic process"/>
    <property type="evidence" value="ECO:0007669"/>
    <property type="project" value="UniProtKB-KW"/>
</dbReference>
<evidence type="ECO:0000256" key="10">
    <source>
        <dbReference type="ARBA" id="ARBA00022737"/>
    </source>
</evidence>
<keyword evidence="6" id="KW-0765">Sulfation</keyword>
<feature type="disulfide bond" evidence="15">
    <location>
        <begin position="42"/>
        <end position="49"/>
    </location>
</feature>
<dbReference type="PROSITE" id="PS51162">
    <property type="entry name" value="THYROGLOBULIN_1_2"/>
    <property type="match status" value="4"/>
</dbReference>
<dbReference type="InterPro" id="IPR002018">
    <property type="entry name" value="CarbesteraseB"/>
</dbReference>
<keyword evidence="5" id="KW-0893">Thyroid hormones biosynthesis</keyword>
<feature type="domain" description="Thyroglobulin type-1" evidence="17">
    <location>
        <begin position="10"/>
        <end position="71"/>
    </location>
</feature>
<dbReference type="PROSITE" id="PS00484">
    <property type="entry name" value="THYROGLOBULIN_1_1"/>
    <property type="match status" value="1"/>
</dbReference>
<proteinExistence type="inferred from homology"/>
<dbReference type="PROSITE" id="PS00941">
    <property type="entry name" value="CARBOXYLESTERASE_B_2"/>
    <property type="match status" value="1"/>
</dbReference>
<dbReference type="GO" id="GO:0005615">
    <property type="term" value="C:extracellular space"/>
    <property type="evidence" value="ECO:0007669"/>
    <property type="project" value="TreeGrafter"/>
</dbReference>
<dbReference type="EMBL" id="CAAE01007108">
    <property type="protein sequence ID" value="CAF89701.1"/>
    <property type="molecule type" value="Genomic_DNA"/>
</dbReference>
<dbReference type="InterPro" id="IPR029058">
    <property type="entry name" value="AB_hydrolase_fold"/>
</dbReference>
<evidence type="ECO:0000256" key="12">
    <source>
        <dbReference type="ARBA" id="ARBA00023157"/>
    </source>
</evidence>
<feature type="disulfide bond" evidence="15">
    <location>
        <begin position="327"/>
        <end position="347"/>
    </location>
</feature>
<dbReference type="OrthoDB" id="6409105at2759"/>
<feature type="domain" description="Thyroglobulin type-1" evidence="17">
    <location>
        <begin position="586"/>
        <end position="637"/>
    </location>
</feature>
<dbReference type="PANTHER" id="PTHR14093:SF19">
    <property type="entry name" value="THYROGLOBULIN"/>
    <property type="match status" value="1"/>
</dbReference>
<dbReference type="InterPro" id="IPR019819">
    <property type="entry name" value="Carboxylesterase_B_CS"/>
</dbReference>
<protein>
    <recommendedName>
        <fullName evidence="3">Thyroglobulin</fullName>
    </recommendedName>
</protein>
<evidence type="ECO:0000256" key="14">
    <source>
        <dbReference type="ARBA" id="ARBA00046595"/>
    </source>
</evidence>
<evidence type="ECO:0000256" key="3">
    <source>
        <dbReference type="ARBA" id="ARBA00017326"/>
    </source>
</evidence>
<keyword evidence="7" id="KW-0405">Iodination</keyword>
<gene>
    <name evidence="18" type="ORF">GSTENG00003687001</name>
</gene>
<keyword evidence="4" id="KW-0964">Secreted</keyword>